<gene>
    <name evidence="1" type="ORF">DRW41_17300</name>
</gene>
<comment type="caution">
    <text evidence="1">The sequence shown here is derived from an EMBL/GenBank/DDBJ whole genome shotgun (WGS) entry which is preliminary data.</text>
</comment>
<dbReference type="AlphaFoldDB" id="A0A3D8GN51"/>
<dbReference type="EMBL" id="QNQT01000009">
    <property type="protein sequence ID" value="RDU35496.1"/>
    <property type="molecule type" value="Genomic_DNA"/>
</dbReference>
<evidence type="ECO:0000313" key="2">
    <source>
        <dbReference type="Proteomes" id="UP000257144"/>
    </source>
</evidence>
<organism evidence="1 2">
    <name type="scientific">Neobacillus piezotolerans</name>
    <dbReference type="NCBI Taxonomy" id="2259171"/>
    <lineage>
        <taxon>Bacteria</taxon>
        <taxon>Bacillati</taxon>
        <taxon>Bacillota</taxon>
        <taxon>Bacilli</taxon>
        <taxon>Bacillales</taxon>
        <taxon>Bacillaceae</taxon>
        <taxon>Neobacillus</taxon>
    </lineage>
</organism>
<dbReference type="Proteomes" id="UP000257144">
    <property type="component" value="Unassembled WGS sequence"/>
</dbReference>
<keyword evidence="2" id="KW-1185">Reference proteome</keyword>
<name>A0A3D8GN51_9BACI</name>
<dbReference type="RefSeq" id="WP_115453280.1">
    <property type="nucleotide sequence ID" value="NZ_QNQT01000009.1"/>
</dbReference>
<dbReference type="OrthoDB" id="9915031at2"/>
<accession>A0A3D8GN51</accession>
<proteinExistence type="predicted"/>
<reference evidence="1 2" key="1">
    <citation type="submission" date="2018-07" db="EMBL/GenBank/DDBJ databases">
        <title>Bacillus sp. YLB-04 draft genome sequence.</title>
        <authorList>
            <person name="Yu L."/>
            <person name="Tang X."/>
        </authorList>
    </citation>
    <scope>NUCLEOTIDE SEQUENCE [LARGE SCALE GENOMIC DNA]</scope>
    <source>
        <strain evidence="1 2">YLB-04</strain>
    </source>
</reference>
<sequence length="71" mass="7882">MNKKEDLAIQQLLFTPHRMETDVPMGALPVYAASTPPVPPFLLNRKIGRFAADPPLGQQEILLKSNVKGRD</sequence>
<evidence type="ECO:0000313" key="1">
    <source>
        <dbReference type="EMBL" id="RDU35496.1"/>
    </source>
</evidence>
<protein>
    <submittedName>
        <fullName evidence="1">Uncharacterized protein</fullName>
    </submittedName>
</protein>